<evidence type="ECO:0000256" key="6">
    <source>
        <dbReference type="ARBA" id="ARBA00022840"/>
    </source>
</evidence>
<evidence type="ECO:0000256" key="9">
    <source>
        <dbReference type="HAMAP-Rule" id="MF_00336"/>
    </source>
</evidence>
<evidence type="ECO:0000313" key="16">
    <source>
        <dbReference type="Proteomes" id="UP000284514"/>
    </source>
</evidence>
<reference evidence="14 15" key="1">
    <citation type="submission" date="2018-08" db="EMBL/GenBank/DDBJ databases">
        <title>A genome reference for cultivated species of the human gut microbiota.</title>
        <authorList>
            <person name="Zou Y."/>
            <person name="Xue W."/>
            <person name="Luo G."/>
        </authorList>
    </citation>
    <scope>NUCLEOTIDE SEQUENCE [LARGE SCALE GENOMIC DNA]</scope>
    <source>
        <strain evidence="13 16">AM34-25</strain>
        <strain evidence="12 15">AM50-4</strain>
        <strain evidence="11 14">OM07-9</strain>
    </source>
</reference>
<comment type="subunit">
    <text evidence="9">Homodimer.</text>
</comment>
<feature type="binding site" evidence="9">
    <location>
        <position position="117"/>
    </location>
    <ligand>
        <name>Mg(2+)</name>
        <dbReference type="ChEBI" id="CHEBI:18420"/>
    </ligand>
</feature>
<dbReference type="GO" id="GO:0004141">
    <property type="term" value="F:dethiobiotin synthase activity"/>
    <property type="evidence" value="ECO:0007669"/>
    <property type="project" value="UniProtKB-UniRule"/>
</dbReference>
<dbReference type="FunFam" id="3.40.50.300:FF:000292">
    <property type="entry name" value="ATP-dependent dethiobiotin synthetase BioD"/>
    <property type="match status" value="1"/>
</dbReference>
<comment type="caution">
    <text evidence="11">The sequence shown here is derived from an EMBL/GenBank/DDBJ whole genome shotgun (WGS) entry which is preliminary data.</text>
</comment>
<reference evidence="10 17" key="2">
    <citation type="journal article" date="2019" name="Nat. Med.">
        <title>A library of human gut bacterial isolates paired with longitudinal multiomics data enables mechanistic microbiome research.</title>
        <authorList>
            <person name="Poyet M."/>
            <person name="Groussin M."/>
            <person name="Gibbons S.M."/>
            <person name="Avila-Pacheco J."/>
            <person name="Jiang X."/>
            <person name="Kearney S.M."/>
            <person name="Perrotta A.R."/>
            <person name="Berdy B."/>
            <person name="Zhao S."/>
            <person name="Lieberman T.D."/>
            <person name="Swanson P.K."/>
            <person name="Smith M."/>
            <person name="Roesemann S."/>
            <person name="Alexander J.E."/>
            <person name="Rich S.A."/>
            <person name="Livny J."/>
            <person name="Vlamakis H."/>
            <person name="Clish C."/>
            <person name="Bullock K."/>
            <person name="Deik A."/>
            <person name="Scott J."/>
            <person name="Pierce K.A."/>
            <person name="Xavier R.J."/>
            <person name="Alm E.J."/>
        </authorList>
    </citation>
    <scope>NUCLEOTIDE SEQUENCE [LARGE SCALE GENOMIC DNA]</scope>
    <source>
        <strain evidence="10 17">BIOML-A19</strain>
    </source>
</reference>
<comment type="catalytic activity">
    <reaction evidence="8">
        <text>(7R,8S)-8-amino-7-(carboxyamino)nonanoate + ATP = (4R,5S)-dethiobiotin + ADP + phosphate + H(+)</text>
        <dbReference type="Rhea" id="RHEA:63684"/>
        <dbReference type="ChEBI" id="CHEBI:15378"/>
        <dbReference type="ChEBI" id="CHEBI:30616"/>
        <dbReference type="ChEBI" id="CHEBI:43474"/>
        <dbReference type="ChEBI" id="CHEBI:149470"/>
        <dbReference type="ChEBI" id="CHEBI:149473"/>
        <dbReference type="ChEBI" id="CHEBI:456216"/>
    </reaction>
</comment>
<feature type="binding site" evidence="9">
    <location>
        <position position="52"/>
    </location>
    <ligand>
        <name>ATP</name>
        <dbReference type="ChEBI" id="CHEBI:30616"/>
    </ligand>
</feature>
<dbReference type="GO" id="GO:0042803">
    <property type="term" value="F:protein homodimerization activity"/>
    <property type="evidence" value="ECO:0007669"/>
    <property type="project" value="UniProtKB-ARBA"/>
</dbReference>
<feature type="binding site" evidence="9">
    <location>
        <position position="19"/>
    </location>
    <ligand>
        <name>Mg(2+)</name>
        <dbReference type="ChEBI" id="CHEBI:18420"/>
    </ligand>
</feature>
<evidence type="ECO:0000313" key="15">
    <source>
        <dbReference type="Proteomes" id="UP000283684"/>
    </source>
</evidence>
<dbReference type="InterPro" id="IPR004472">
    <property type="entry name" value="DTB_synth_BioD"/>
</dbReference>
<comment type="pathway">
    <text evidence="9">Cofactor biosynthesis; biotin biosynthesis; biotin from 7,8-diaminononanoate: step 1/2.</text>
</comment>
<dbReference type="NCBIfam" id="TIGR00347">
    <property type="entry name" value="bioD"/>
    <property type="match status" value="1"/>
</dbReference>
<dbReference type="GO" id="GO:0005829">
    <property type="term" value="C:cytosol"/>
    <property type="evidence" value="ECO:0007669"/>
    <property type="project" value="TreeGrafter"/>
</dbReference>
<evidence type="ECO:0000256" key="1">
    <source>
        <dbReference type="ARBA" id="ARBA00022490"/>
    </source>
</evidence>
<dbReference type="GO" id="GO:0009102">
    <property type="term" value="P:biotin biosynthetic process"/>
    <property type="evidence" value="ECO:0007669"/>
    <property type="project" value="UniProtKB-UniRule"/>
</dbReference>
<dbReference type="EMBL" id="QSTL01000020">
    <property type="protein sequence ID" value="RGM52515.1"/>
    <property type="molecule type" value="Genomic_DNA"/>
</dbReference>
<evidence type="ECO:0000313" key="10">
    <source>
        <dbReference type="EMBL" id="KAB4181167.1"/>
    </source>
</evidence>
<dbReference type="CDD" id="cd03109">
    <property type="entry name" value="DTBS"/>
    <property type="match status" value="1"/>
</dbReference>
<keyword evidence="2 9" id="KW-0436">Ligase</keyword>
<evidence type="ECO:0000256" key="5">
    <source>
        <dbReference type="ARBA" id="ARBA00022756"/>
    </source>
</evidence>
<dbReference type="Proteomes" id="UP000487221">
    <property type="component" value="Unassembled WGS sequence"/>
</dbReference>
<dbReference type="EMBL" id="QSEE01000006">
    <property type="protein sequence ID" value="RGZ49609.1"/>
    <property type="molecule type" value="Genomic_DNA"/>
</dbReference>
<evidence type="ECO:0000256" key="8">
    <source>
        <dbReference type="ARBA" id="ARBA00047386"/>
    </source>
</evidence>
<dbReference type="InterPro" id="IPR027417">
    <property type="entry name" value="P-loop_NTPase"/>
</dbReference>
<dbReference type="RefSeq" id="WP_117749806.1">
    <property type="nucleotide sequence ID" value="NZ_CAKOCG010000015.1"/>
</dbReference>
<dbReference type="EMBL" id="QSIF01000026">
    <property type="protein sequence ID" value="RHC72413.1"/>
    <property type="molecule type" value="Genomic_DNA"/>
</dbReference>
<sequence>METKNIYFISGIDTDAGKSYCTAWYARELIQRGLRVITQKFIQTGNTGHSEDIDLHRRLTGTGYLPEDKEGLTMPEIFSYPCSPHLAARIDKRPIDFEKIEHATRELSHRYDTVLVEGAGGLMVPLTEDFLTIDYIAEKQYPLIFVTSGKLGSINHTLLSFEAIKNRGIALDTVLYNLYPTVEDKTIQEDTMKYIKLYLSKHFPGTKFEVVPEIV</sequence>
<dbReference type="PANTHER" id="PTHR43210:SF2">
    <property type="entry name" value="ATP-DEPENDENT DETHIOBIOTIN SYNTHETASE BIOD 2"/>
    <property type="match status" value="1"/>
</dbReference>
<comment type="cofactor">
    <cofactor evidence="9">
        <name>Mg(2+)</name>
        <dbReference type="ChEBI" id="CHEBI:18420"/>
    </cofactor>
</comment>
<keyword evidence="3 9" id="KW-0479">Metal-binding</keyword>
<dbReference type="Pfam" id="PF13500">
    <property type="entry name" value="AAA_26"/>
    <property type="match status" value="1"/>
</dbReference>
<comment type="catalytic activity">
    <reaction evidence="9">
        <text>(7R,8S)-7,8-diammoniononanoate + CO2 + ATP = (4R,5S)-dethiobiotin + ADP + phosphate + 3 H(+)</text>
        <dbReference type="Rhea" id="RHEA:15805"/>
        <dbReference type="ChEBI" id="CHEBI:15378"/>
        <dbReference type="ChEBI" id="CHEBI:16526"/>
        <dbReference type="ChEBI" id="CHEBI:30616"/>
        <dbReference type="ChEBI" id="CHEBI:43474"/>
        <dbReference type="ChEBI" id="CHEBI:149469"/>
        <dbReference type="ChEBI" id="CHEBI:149473"/>
        <dbReference type="ChEBI" id="CHEBI:456216"/>
        <dbReference type="EC" id="6.3.3.3"/>
    </reaction>
</comment>
<dbReference type="GO" id="GO:0000287">
    <property type="term" value="F:magnesium ion binding"/>
    <property type="evidence" value="ECO:0007669"/>
    <property type="project" value="UniProtKB-UniRule"/>
</dbReference>
<dbReference type="Proteomes" id="UP000261295">
    <property type="component" value="Unassembled WGS sequence"/>
</dbReference>
<comment type="similarity">
    <text evidence="9">Belongs to the dethiobiotin synthetase family.</text>
</comment>
<keyword evidence="5 9" id="KW-0093">Biotin biosynthesis</keyword>
<evidence type="ECO:0000256" key="7">
    <source>
        <dbReference type="ARBA" id="ARBA00022842"/>
    </source>
</evidence>
<dbReference type="UniPathway" id="UPA00078">
    <property type="reaction ID" value="UER00161"/>
</dbReference>
<proteinExistence type="inferred from homology"/>
<feature type="binding site" evidence="9">
    <location>
        <position position="44"/>
    </location>
    <ligand>
        <name>substrate</name>
    </ligand>
</feature>
<gene>
    <name evidence="9 10" type="primary">bioD</name>
    <name evidence="13" type="ORF">DW831_14640</name>
    <name evidence="12" type="ORF">DW988_08570</name>
    <name evidence="11" type="ORF">DXC07_17420</name>
    <name evidence="10" type="ORF">GAQ44_16625</name>
</gene>
<dbReference type="PANTHER" id="PTHR43210">
    <property type="entry name" value="DETHIOBIOTIN SYNTHETASE"/>
    <property type="match status" value="1"/>
</dbReference>
<evidence type="ECO:0000313" key="11">
    <source>
        <dbReference type="EMBL" id="RGM52515.1"/>
    </source>
</evidence>
<protein>
    <recommendedName>
        <fullName evidence="9">ATP-dependent dethiobiotin synthetase BioD</fullName>
        <ecNumber evidence="9">6.3.3.3</ecNumber>
    </recommendedName>
    <alternativeName>
        <fullName evidence="9">DTB synthetase</fullName>
        <shortName evidence="9">DTBS</shortName>
    </alternativeName>
    <alternativeName>
        <fullName evidence="9">Dethiobiotin synthase</fullName>
    </alternativeName>
</protein>
<organism evidence="11 14">
    <name type="scientific">Bacteroides uniformis</name>
    <dbReference type="NCBI Taxonomy" id="820"/>
    <lineage>
        <taxon>Bacteria</taxon>
        <taxon>Pseudomonadati</taxon>
        <taxon>Bacteroidota</taxon>
        <taxon>Bacteroidia</taxon>
        <taxon>Bacteroidales</taxon>
        <taxon>Bacteroidaceae</taxon>
        <taxon>Bacteroides</taxon>
    </lineage>
</organism>
<keyword evidence="6 9" id="KW-0067">ATP-binding</keyword>
<keyword evidence="4 9" id="KW-0547">Nucleotide-binding</keyword>
<evidence type="ECO:0000256" key="4">
    <source>
        <dbReference type="ARBA" id="ARBA00022741"/>
    </source>
</evidence>
<evidence type="ECO:0000256" key="2">
    <source>
        <dbReference type="ARBA" id="ARBA00022598"/>
    </source>
</evidence>
<dbReference type="SUPFAM" id="SSF52540">
    <property type="entry name" value="P-loop containing nucleoside triphosphate hydrolases"/>
    <property type="match status" value="1"/>
</dbReference>
<feature type="binding site" evidence="9">
    <location>
        <position position="52"/>
    </location>
    <ligand>
        <name>Mg(2+)</name>
        <dbReference type="ChEBI" id="CHEBI:18420"/>
    </ligand>
</feature>
<evidence type="ECO:0000313" key="17">
    <source>
        <dbReference type="Proteomes" id="UP000487221"/>
    </source>
</evidence>
<comment type="subcellular location">
    <subcellularLocation>
        <location evidence="9">Cytoplasm</location>
    </subcellularLocation>
</comment>
<dbReference type="Proteomes" id="UP000283684">
    <property type="component" value="Unassembled WGS sequence"/>
</dbReference>
<name>A0A3E4XDG9_BACUN</name>
<dbReference type="PIRSF" id="PIRSF006755">
    <property type="entry name" value="DTB_synth"/>
    <property type="match status" value="1"/>
</dbReference>
<dbReference type="HAMAP" id="MF_00336">
    <property type="entry name" value="BioD"/>
    <property type="match status" value="1"/>
</dbReference>
<dbReference type="Proteomes" id="UP000284514">
    <property type="component" value="Unassembled WGS sequence"/>
</dbReference>
<feature type="binding site" evidence="9">
    <location>
        <position position="213"/>
    </location>
    <ligand>
        <name>ATP</name>
        <dbReference type="ChEBI" id="CHEBI:30616"/>
    </ligand>
</feature>
<dbReference type="Gene3D" id="3.40.50.300">
    <property type="entry name" value="P-loop containing nucleotide triphosphate hydrolases"/>
    <property type="match status" value="1"/>
</dbReference>
<feature type="binding site" evidence="9">
    <location>
        <begin position="15"/>
        <end position="20"/>
    </location>
    <ligand>
        <name>ATP</name>
        <dbReference type="ChEBI" id="CHEBI:30616"/>
    </ligand>
</feature>
<evidence type="ECO:0000313" key="14">
    <source>
        <dbReference type="Proteomes" id="UP000261295"/>
    </source>
</evidence>
<dbReference type="EMBL" id="WCTY01000034">
    <property type="protein sequence ID" value="KAB4181167.1"/>
    <property type="molecule type" value="Genomic_DNA"/>
</dbReference>
<keyword evidence="1 9" id="KW-0963">Cytoplasm</keyword>
<accession>A0A3E4XDG9</accession>
<feature type="active site" evidence="9">
    <location>
        <position position="40"/>
    </location>
</feature>
<dbReference type="EC" id="6.3.3.3" evidence="9"/>
<evidence type="ECO:0000256" key="3">
    <source>
        <dbReference type="ARBA" id="ARBA00022723"/>
    </source>
</evidence>
<comment type="caution">
    <text evidence="9">Lacks conserved residue(s) required for the propagation of feature annotation.</text>
</comment>
<comment type="function">
    <text evidence="9">Catalyzes a mechanistically unusual reaction, the ATP-dependent insertion of CO2 between the N7 and N8 nitrogen atoms of 7,8-diaminopelargonic acid (DAPA, also called 7,8-diammoniononanoate) to form a ureido ring.</text>
</comment>
<feature type="binding site" evidence="9">
    <location>
        <begin position="117"/>
        <end position="120"/>
    </location>
    <ligand>
        <name>ATP</name>
        <dbReference type="ChEBI" id="CHEBI:30616"/>
    </ligand>
</feature>
<evidence type="ECO:0000313" key="13">
    <source>
        <dbReference type="EMBL" id="RHC72413.1"/>
    </source>
</evidence>
<dbReference type="GO" id="GO:0005524">
    <property type="term" value="F:ATP binding"/>
    <property type="evidence" value="ECO:0007669"/>
    <property type="project" value="UniProtKB-UniRule"/>
</dbReference>
<dbReference type="AlphaFoldDB" id="A0A3E4XDG9"/>
<evidence type="ECO:0000313" key="12">
    <source>
        <dbReference type="EMBL" id="RGZ49609.1"/>
    </source>
</evidence>
<keyword evidence="7 9" id="KW-0460">Magnesium</keyword>